<accession>A0A2X4PG32</accession>
<dbReference type="Proteomes" id="UP000249300">
    <property type="component" value="Chromosome 1"/>
</dbReference>
<keyword evidence="11" id="KW-1185">Reference proteome</keyword>
<dbReference type="RefSeq" id="WP_023936137.1">
    <property type="nucleotide sequence ID" value="NZ_FUXH01000002.1"/>
</dbReference>
<dbReference type="EMBL" id="LS483447">
    <property type="protein sequence ID" value="SQH72886.1"/>
    <property type="molecule type" value="Genomic_DNA"/>
</dbReference>
<dbReference type="InterPro" id="IPR032816">
    <property type="entry name" value="VTT_dom"/>
</dbReference>
<keyword evidence="2" id="KW-1003">Cell membrane</keyword>
<evidence type="ECO:0000313" key="8">
    <source>
        <dbReference type="EMBL" id="KGN93974.1"/>
    </source>
</evidence>
<dbReference type="KEGG" id="pcre:NCTC12858_00720"/>
<evidence type="ECO:0000256" key="1">
    <source>
        <dbReference type="ARBA" id="ARBA00004651"/>
    </source>
</evidence>
<feature type="transmembrane region" description="Helical" evidence="6">
    <location>
        <begin position="51"/>
        <end position="72"/>
    </location>
</feature>
<dbReference type="Pfam" id="PF09335">
    <property type="entry name" value="VTT_dom"/>
    <property type="match status" value="1"/>
</dbReference>
<evidence type="ECO:0000256" key="5">
    <source>
        <dbReference type="ARBA" id="ARBA00023136"/>
    </source>
</evidence>
<evidence type="ECO:0000256" key="2">
    <source>
        <dbReference type="ARBA" id="ARBA00022475"/>
    </source>
</evidence>
<feature type="domain" description="VTT" evidence="7">
    <location>
        <begin position="37"/>
        <end position="162"/>
    </location>
</feature>
<feature type="transmembrane region" description="Helical" evidence="6">
    <location>
        <begin position="182"/>
        <end position="204"/>
    </location>
</feature>
<evidence type="ECO:0000313" key="9">
    <source>
        <dbReference type="EMBL" id="SQH72886.1"/>
    </source>
</evidence>
<feature type="transmembrane region" description="Helical" evidence="6">
    <location>
        <begin position="12"/>
        <end position="31"/>
    </location>
</feature>
<dbReference type="PANTHER" id="PTHR42709">
    <property type="entry name" value="ALKALINE PHOSPHATASE LIKE PROTEIN"/>
    <property type="match status" value="1"/>
</dbReference>
<evidence type="ECO:0000313" key="11">
    <source>
        <dbReference type="Proteomes" id="UP000249300"/>
    </source>
</evidence>
<evidence type="ECO:0000256" key="6">
    <source>
        <dbReference type="SAM" id="Phobius"/>
    </source>
</evidence>
<reference evidence="9 11" key="2">
    <citation type="submission" date="2018-06" db="EMBL/GenBank/DDBJ databases">
        <authorList>
            <consortium name="Pathogen Informatics"/>
            <person name="Doyle S."/>
        </authorList>
    </citation>
    <scope>NUCLEOTIDE SEQUENCE [LARGE SCALE GENOMIC DNA]</scope>
    <source>
        <strain evidence="9 11">NCTC12858</strain>
    </source>
</reference>
<evidence type="ECO:0000256" key="3">
    <source>
        <dbReference type="ARBA" id="ARBA00022692"/>
    </source>
</evidence>
<reference evidence="8 10" key="1">
    <citation type="submission" date="2014-08" db="EMBL/GenBank/DDBJ databases">
        <title>Porphyromonas crevioricanis strain:COT-253_OH1447 Genome sequencing.</title>
        <authorList>
            <person name="Wallis C."/>
            <person name="Deusch O."/>
            <person name="O'Flynn C."/>
            <person name="Davis I."/>
            <person name="Jospin G."/>
            <person name="Darling A.E."/>
            <person name="Coil D.A."/>
            <person name="Alexiev A."/>
            <person name="Horsfall A."/>
            <person name="Kirkwood N."/>
            <person name="Harris S."/>
            <person name="Eisen J.A."/>
        </authorList>
    </citation>
    <scope>NUCLEOTIDE SEQUENCE [LARGE SCALE GENOMIC DNA]</scope>
    <source>
        <strain evidence="10">COT-253 OH1447</strain>
        <strain evidence="8">COT-253_OH1447</strain>
    </source>
</reference>
<gene>
    <name evidence="9" type="primary">dedA</name>
    <name evidence="8" type="ORF">HQ38_07120</name>
    <name evidence="9" type="ORF">NCTC12858_00720</name>
</gene>
<keyword evidence="5 6" id="KW-0472">Membrane</keyword>
<evidence type="ECO:0000313" key="10">
    <source>
        <dbReference type="Proteomes" id="UP000030136"/>
    </source>
</evidence>
<dbReference type="Proteomes" id="UP000030136">
    <property type="component" value="Unassembled WGS sequence"/>
</dbReference>
<proteinExistence type="predicted"/>
<dbReference type="PANTHER" id="PTHR42709:SF6">
    <property type="entry name" value="UNDECAPRENYL PHOSPHATE TRANSPORTER A"/>
    <property type="match status" value="1"/>
</dbReference>
<organism evidence="9 11">
    <name type="scientific">Porphyromonas crevioricanis</name>
    <dbReference type="NCBI Taxonomy" id="393921"/>
    <lineage>
        <taxon>Bacteria</taxon>
        <taxon>Pseudomonadati</taxon>
        <taxon>Bacteroidota</taxon>
        <taxon>Bacteroidia</taxon>
        <taxon>Bacteroidales</taxon>
        <taxon>Porphyromonadaceae</taxon>
        <taxon>Porphyromonas</taxon>
    </lineage>
</organism>
<keyword evidence="3 6" id="KW-0812">Transmembrane</keyword>
<name>A0A2X4PG32_9PORP</name>
<dbReference type="EMBL" id="JQJC01000021">
    <property type="protein sequence ID" value="KGN93974.1"/>
    <property type="molecule type" value="Genomic_DNA"/>
</dbReference>
<sequence length="225" mass="24621">MEAIIQWALDHLNYWTITLLMAIESSFIPFPSEVVVPPAAFKAAGGGDLNVYLVVLFATLGADIGAVINYYLARYLGRPVVYAFARSKLGKALMLSSEKVHNAEVYFDKNGAISTLIGRLIPAVRQLISIPAGLAKMKLLPFLLYTTIGAGLWNSILAALGYGLAQVPGIETERQLIDKVSVYSHEIGFGILGIVLVVGLIYWIRRYRKHSKKAQPRAGNTVTED</sequence>
<dbReference type="InterPro" id="IPR051311">
    <property type="entry name" value="DedA_domain"/>
</dbReference>
<protein>
    <submittedName>
        <fullName evidence="8">Membrane protein</fullName>
    </submittedName>
    <submittedName>
        <fullName evidence="9">SNARE associated Golgi protein</fullName>
    </submittedName>
</protein>
<keyword evidence="4 6" id="KW-1133">Transmembrane helix</keyword>
<comment type="subcellular location">
    <subcellularLocation>
        <location evidence="1">Cell membrane</location>
        <topology evidence="1">Multi-pass membrane protein</topology>
    </subcellularLocation>
</comment>
<dbReference type="AlphaFoldDB" id="A0A2X4PG32"/>
<dbReference type="GO" id="GO:0005886">
    <property type="term" value="C:plasma membrane"/>
    <property type="evidence" value="ECO:0007669"/>
    <property type="project" value="UniProtKB-SubCell"/>
</dbReference>
<feature type="transmembrane region" description="Helical" evidence="6">
    <location>
        <begin position="142"/>
        <end position="162"/>
    </location>
</feature>
<evidence type="ECO:0000256" key="4">
    <source>
        <dbReference type="ARBA" id="ARBA00022989"/>
    </source>
</evidence>
<evidence type="ECO:0000259" key="7">
    <source>
        <dbReference type="Pfam" id="PF09335"/>
    </source>
</evidence>